<dbReference type="GeneID" id="114769543"/>
<reference evidence="4" key="2">
    <citation type="submission" date="2025-08" db="UniProtKB">
        <authorList>
            <consortium name="Ensembl"/>
        </authorList>
    </citation>
    <scope>IDENTIFICATION</scope>
</reference>
<accession>A0AAY4DLD0</accession>
<name>A0AAY4DLD0_9TELE</name>
<keyword evidence="1" id="KW-0175">Coiled coil</keyword>
<reference evidence="4 5" key="1">
    <citation type="submission" date="2020-06" db="EMBL/GenBank/DDBJ databases">
        <authorList>
            <consortium name="Wellcome Sanger Institute Data Sharing"/>
        </authorList>
    </citation>
    <scope>NUCLEOTIDE SEQUENCE [LARGE SCALE GENOMIC DNA]</scope>
</reference>
<dbReference type="GO" id="GO:0043114">
    <property type="term" value="P:regulation of vascular permeability"/>
    <property type="evidence" value="ECO:0007669"/>
    <property type="project" value="TreeGrafter"/>
</dbReference>
<evidence type="ECO:0000256" key="1">
    <source>
        <dbReference type="SAM" id="Coils"/>
    </source>
</evidence>
<dbReference type="AlphaFoldDB" id="A0AAY4DLD0"/>
<dbReference type="InterPro" id="IPR009538">
    <property type="entry name" value="PV-1"/>
</dbReference>
<feature type="transmembrane region" description="Helical" evidence="3">
    <location>
        <begin position="28"/>
        <end position="54"/>
    </location>
</feature>
<dbReference type="PANTHER" id="PTHR21687">
    <property type="entry name" value="PLASMALEMMA VESICLE-ASSOCIATED PROTEIN"/>
    <property type="match status" value="1"/>
</dbReference>
<organism evidence="4 5">
    <name type="scientific">Denticeps clupeoides</name>
    <name type="common">denticle herring</name>
    <dbReference type="NCBI Taxonomy" id="299321"/>
    <lineage>
        <taxon>Eukaryota</taxon>
        <taxon>Metazoa</taxon>
        <taxon>Chordata</taxon>
        <taxon>Craniata</taxon>
        <taxon>Vertebrata</taxon>
        <taxon>Euteleostomi</taxon>
        <taxon>Actinopterygii</taxon>
        <taxon>Neopterygii</taxon>
        <taxon>Teleostei</taxon>
        <taxon>Clupei</taxon>
        <taxon>Clupeiformes</taxon>
        <taxon>Denticipitoidei</taxon>
        <taxon>Denticipitidae</taxon>
        <taxon>Denticeps</taxon>
    </lineage>
</organism>
<evidence type="ECO:0000313" key="5">
    <source>
        <dbReference type="Proteomes" id="UP000694580"/>
    </source>
</evidence>
<keyword evidence="3" id="KW-0472">Membrane</keyword>
<keyword evidence="5" id="KW-1185">Reference proteome</keyword>
<evidence type="ECO:0000313" key="4">
    <source>
        <dbReference type="Ensembl" id="ENSDCDP00010046210.1"/>
    </source>
</evidence>
<feature type="coiled-coil region" evidence="1">
    <location>
        <begin position="264"/>
        <end position="320"/>
    </location>
</feature>
<dbReference type="Proteomes" id="UP000694580">
    <property type="component" value="Chromosome 19"/>
</dbReference>
<keyword evidence="3" id="KW-0812">Transmembrane</keyword>
<evidence type="ECO:0000256" key="2">
    <source>
        <dbReference type="SAM" id="MobiDB-lite"/>
    </source>
</evidence>
<dbReference type="RefSeq" id="XP_028818488.1">
    <property type="nucleotide sequence ID" value="XM_028962655.1"/>
</dbReference>
<gene>
    <name evidence="4" type="primary">plvapb</name>
</gene>
<dbReference type="Ensembl" id="ENSDCDT00010056407.1">
    <property type="protein sequence ID" value="ENSDCDP00010046210.1"/>
    <property type="gene ID" value="ENSDCDG00010028303.1"/>
</dbReference>
<keyword evidence="3" id="KW-1133">Transmembrane helix</keyword>
<sequence length="396" mass="45231">MYSSSYPRATIGLETKVIRKSKGKSCGYYMRIIFFFSSLIQTLIIVSLVLFLVYGQPEKSVEEQRVEELAEGFNKLSQENVQLRKDKADLSAALKKASSEKGTLEKEVAKLKNDLNISNALALAEKQKVTQCLLDKQKVLSARSSLVPCAAAPNPGNTVEKRMFEFRLQQEMELRKIVETNFTHMVEYLQVELNKAANARDESSKEAAELKKERDTLREQQKTFVQNCKEDFAKPLEGIQTVTSAFLTRIDKLFPHAHTFHLTCAKQQEQLDKIRSSCTNLSRQVEDKFQGYLNHVSENVAQLQDVRSQLEVQNKGLMNSFQTCTNEHAALVQEKDRQMKELQESSDKRVSELIHEKKKLMLEQEKTMLQQCNPKQPTAPKPVSPFLKTHIPGMTR</sequence>
<dbReference type="GeneTree" id="ENSGT00390000006166"/>
<protein>
    <submittedName>
        <fullName evidence="4">Uncharacterized protein</fullName>
    </submittedName>
</protein>
<feature type="coiled-coil region" evidence="1">
    <location>
        <begin position="193"/>
        <end position="227"/>
    </location>
</feature>
<feature type="region of interest" description="Disordered" evidence="2">
    <location>
        <begin position="372"/>
        <end position="396"/>
    </location>
</feature>
<feature type="coiled-coil region" evidence="1">
    <location>
        <begin position="66"/>
        <end position="114"/>
    </location>
</feature>
<proteinExistence type="predicted"/>
<dbReference type="Pfam" id="PF06637">
    <property type="entry name" value="PV-1"/>
    <property type="match status" value="1"/>
</dbReference>
<reference evidence="4" key="3">
    <citation type="submission" date="2025-09" db="UniProtKB">
        <authorList>
            <consortium name="Ensembl"/>
        </authorList>
    </citation>
    <scope>IDENTIFICATION</scope>
</reference>
<dbReference type="GO" id="GO:0002693">
    <property type="term" value="P:positive regulation of cellular extravasation"/>
    <property type="evidence" value="ECO:0007669"/>
    <property type="project" value="TreeGrafter"/>
</dbReference>
<dbReference type="PANTHER" id="PTHR21687:SF6">
    <property type="entry name" value="PLASMALEMMA VESICLE-ASSOCIATED PROTEIN"/>
    <property type="match status" value="1"/>
</dbReference>
<evidence type="ECO:0000256" key="3">
    <source>
        <dbReference type="SAM" id="Phobius"/>
    </source>
</evidence>